<proteinExistence type="predicted"/>
<dbReference type="Proteomes" id="UP001623660">
    <property type="component" value="Unassembled WGS sequence"/>
</dbReference>
<reference evidence="1 2" key="1">
    <citation type="submission" date="2024-11" db="EMBL/GenBank/DDBJ databases">
        <authorList>
            <person name="Heng Y.C."/>
            <person name="Lim A.C.H."/>
            <person name="Lee J.K.Y."/>
            <person name="Kittelmann S."/>
        </authorList>
    </citation>
    <scope>NUCLEOTIDE SEQUENCE [LARGE SCALE GENOMIC DNA]</scope>
    <source>
        <strain evidence="1 2">WILCCON 0269</strain>
    </source>
</reference>
<organism evidence="1 2">
    <name type="scientific">Candidatus Clostridium eludens</name>
    <dbReference type="NCBI Taxonomy" id="3381663"/>
    <lineage>
        <taxon>Bacteria</taxon>
        <taxon>Bacillati</taxon>
        <taxon>Bacillota</taxon>
        <taxon>Clostridia</taxon>
        <taxon>Eubacteriales</taxon>
        <taxon>Clostridiaceae</taxon>
        <taxon>Clostridium</taxon>
    </lineage>
</organism>
<dbReference type="RefSeq" id="WP_406793094.1">
    <property type="nucleotide sequence ID" value="NZ_JBJHZX010000024.1"/>
</dbReference>
<protein>
    <submittedName>
        <fullName evidence="1">Uncharacterized protein</fullName>
    </submittedName>
</protein>
<keyword evidence="2" id="KW-1185">Reference proteome</keyword>
<comment type="caution">
    <text evidence="1">The sequence shown here is derived from an EMBL/GenBank/DDBJ whole genome shotgun (WGS) entry which is preliminary data.</text>
</comment>
<accession>A0ABW8SP98</accession>
<sequence>MNQIYKKENFIVIPVCKDFLVVNINKVFKEGHAHVKSIEIARLLIDLALEKRLPKNPYFVESLVRISINKDYINDLKKFKEDGLVDYKELMEASSYKRHKGAIKQVR</sequence>
<name>A0ABW8SP98_9CLOT</name>
<evidence type="ECO:0000313" key="2">
    <source>
        <dbReference type="Proteomes" id="UP001623660"/>
    </source>
</evidence>
<evidence type="ECO:0000313" key="1">
    <source>
        <dbReference type="EMBL" id="MFL0196989.1"/>
    </source>
</evidence>
<dbReference type="EMBL" id="JBJHZX010000024">
    <property type="protein sequence ID" value="MFL0196989.1"/>
    <property type="molecule type" value="Genomic_DNA"/>
</dbReference>
<gene>
    <name evidence="1" type="ORF">ACJDU8_15690</name>
</gene>